<dbReference type="PROSITE" id="PS51318">
    <property type="entry name" value="TAT"/>
    <property type="match status" value="1"/>
</dbReference>
<feature type="region of interest" description="Disordered" evidence="1">
    <location>
        <begin position="41"/>
        <end position="63"/>
    </location>
</feature>
<reference evidence="3 4" key="1">
    <citation type="journal article" date="2004" name="Syst. Appl. Microbiol.">
        <title>Cryptoendolithic actinomycetes from antarctic sandstone rock samples: Micromonospora endolithica sp. nov. and two isolates related to Micromonospora coerulea Jensen 1932.</title>
        <authorList>
            <person name="Hirsch P."/>
            <person name="Mevs U."/>
            <person name="Kroppenstedt R.M."/>
            <person name="Schumann P."/>
            <person name="Stackebrandt E."/>
        </authorList>
    </citation>
    <scope>NUCLEOTIDE SEQUENCE [LARGE SCALE GENOMIC DNA]</scope>
    <source>
        <strain evidence="3 4">JCM 12677</strain>
    </source>
</reference>
<feature type="signal peptide" evidence="2">
    <location>
        <begin position="1"/>
        <end position="29"/>
    </location>
</feature>
<organism evidence="3 4">
    <name type="scientific">Micromonospora endolithica</name>
    <dbReference type="NCBI Taxonomy" id="230091"/>
    <lineage>
        <taxon>Bacteria</taxon>
        <taxon>Bacillati</taxon>
        <taxon>Actinomycetota</taxon>
        <taxon>Actinomycetes</taxon>
        <taxon>Micromonosporales</taxon>
        <taxon>Micromonosporaceae</taxon>
        <taxon>Micromonospora</taxon>
    </lineage>
</organism>
<accession>A0A3A9ZM32</accession>
<evidence type="ECO:0000313" key="3">
    <source>
        <dbReference type="EMBL" id="RKN49392.1"/>
    </source>
</evidence>
<dbReference type="OrthoDB" id="3375999at2"/>
<dbReference type="RefSeq" id="WP_120726536.1">
    <property type="nucleotide sequence ID" value="NZ_RBAK01000002.1"/>
</dbReference>
<dbReference type="InterPro" id="IPR006311">
    <property type="entry name" value="TAT_signal"/>
</dbReference>
<gene>
    <name evidence="3" type="ORF">D7223_07820</name>
</gene>
<keyword evidence="4" id="KW-1185">Reference proteome</keyword>
<comment type="caution">
    <text evidence="3">The sequence shown here is derived from an EMBL/GenBank/DDBJ whole genome shotgun (WGS) entry which is preliminary data.</text>
</comment>
<feature type="chain" id="PRO_5017324043" description="Secreted protein" evidence="2">
    <location>
        <begin position="30"/>
        <end position="178"/>
    </location>
</feature>
<name>A0A3A9ZM32_9ACTN</name>
<protein>
    <recommendedName>
        <fullName evidence="5">Secreted protein</fullName>
    </recommendedName>
</protein>
<dbReference type="EMBL" id="RBAK01000002">
    <property type="protein sequence ID" value="RKN49392.1"/>
    <property type="molecule type" value="Genomic_DNA"/>
</dbReference>
<proteinExistence type="predicted"/>
<evidence type="ECO:0000256" key="1">
    <source>
        <dbReference type="SAM" id="MobiDB-lite"/>
    </source>
</evidence>
<dbReference type="AlphaFoldDB" id="A0A3A9ZM32"/>
<evidence type="ECO:0000313" key="4">
    <source>
        <dbReference type="Proteomes" id="UP000281726"/>
    </source>
</evidence>
<evidence type="ECO:0000256" key="2">
    <source>
        <dbReference type="SAM" id="SignalP"/>
    </source>
</evidence>
<sequence>MLKIGRRKAMVVAFAVGALTLAGGGVAVAQPSAKAPAEVTQASVRQPGGQPPVAGESARRDRAARERVSTQATLPGTISFAVVNPNGTLARPLGVGVSVYKFPTGTWGAGKYQVTFPYNVSAKAYVATIGDSGPGFVPDSGEIGVAPRTLPAVNSVFVQTRNSAGVEADRGFHLVIAN</sequence>
<keyword evidence="2" id="KW-0732">Signal</keyword>
<evidence type="ECO:0008006" key="5">
    <source>
        <dbReference type="Google" id="ProtNLM"/>
    </source>
</evidence>
<dbReference type="Proteomes" id="UP000281726">
    <property type="component" value="Unassembled WGS sequence"/>
</dbReference>